<reference evidence="3 4" key="1">
    <citation type="submission" date="2024-01" db="EMBL/GenBank/DDBJ databases">
        <title>The complete chloroplast genome sequence of Lithospermum erythrorhizon: insights into the phylogenetic relationship among Boraginaceae species and the maternal lineages of purple gromwells.</title>
        <authorList>
            <person name="Okada T."/>
            <person name="Watanabe K."/>
        </authorList>
    </citation>
    <scope>NUCLEOTIDE SEQUENCE [LARGE SCALE GENOMIC DNA]</scope>
</reference>
<keyword evidence="1" id="KW-0067">ATP-binding</keyword>
<keyword evidence="1" id="KW-0233">DNA recombination</keyword>
<accession>A0AAV3PPV5</accession>
<dbReference type="Pfam" id="PF05970">
    <property type="entry name" value="PIF1"/>
    <property type="match status" value="1"/>
</dbReference>
<comment type="cofactor">
    <cofactor evidence="1">
        <name>Mg(2+)</name>
        <dbReference type="ChEBI" id="CHEBI:18420"/>
    </cofactor>
</comment>
<dbReference type="EMBL" id="BAABME010001965">
    <property type="protein sequence ID" value="GAA0152345.1"/>
    <property type="molecule type" value="Genomic_DNA"/>
</dbReference>
<dbReference type="GO" id="GO:0006281">
    <property type="term" value="P:DNA repair"/>
    <property type="evidence" value="ECO:0007669"/>
    <property type="project" value="UniProtKB-KW"/>
</dbReference>
<dbReference type="AlphaFoldDB" id="A0AAV3PPV5"/>
<protein>
    <recommendedName>
        <fullName evidence="1">ATP-dependent DNA helicase</fullName>
        <ecNumber evidence="1">5.6.2.3</ecNumber>
    </recommendedName>
</protein>
<dbReference type="GO" id="GO:0006310">
    <property type="term" value="P:DNA recombination"/>
    <property type="evidence" value="ECO:0007669"/>
    <property type="project" value="UniProtKB-KW"/>
</dbReference>
<comment type="similarity">
    <text evidence="1">Belongs to the helicase family.</text>
</comment>
<feature type="domain" description="DNA helicase Pif1-like DEAD-box helicase" evidence="2">
    <location>
        <begin position="80"/>
        <end position="126"/>
    </location>
</feature>
<evidence type="ECO:0000313" key="4">
    <source>
        <dbReference type="Proteomes" id="UP001454036"/>
    </source>
</evidence>
<keyword evidence="4" id="KW-1185">Reference proteome</keyword>
<dbReference type="EC" id="5.6.2.3" evidence="1"/>
<keyword evidence="1" id="KW-0547">Nucleotide-binding</keyword>
<comment type="catalytic activity">
    <reaction evidence="1">
        <text>ATP + H2O = ADP + phosphate + H(+)</text>
        <dbReference type="Rhea" id="RHEA:13065"/>
        <dbReference type="ChEBI" id="CHEBI:15377"/>
        <dbReference type="ChEBI" id="CHEBI:15378"/>
        <dbReference type="ChEBI" id="CHEBI:30616"/>
        <dbReference type="ChEBI" id="CHEBI:43474"/>
        <dbReference type="ChEBI" id="CHEBI:456216"/>
        <dbReference type="EC" id="5.6.2.3"/>
    </reaction>
</comment>
<name>A0AAV3PPV5_LITER</name>
<proteinExistence type="inferred from homology"/>
<sequence>MTEDIVRIKGQMHLTNDDILHKVLEGINDTLESRGRDVNEFNLVSFKFISSQFQRLTRDITSERNIPIPEDHLQGIHKFNSQEKVAFEMIYSAAMSNDSGVIFVDGPGETGKSFLYTVFLAHIRSKR</sequence>
<gene>
    <name evidence="3" type="ORF">LIER_10851</name>
</gene>
<dbReference type="PANTHER" id="PTHR10492:SF94">
    <property type="entry name" value="ATP-DEPENDENT DNA HELICASE"/>
    <property type="match status" value="1"/>
</dbReference>
<dbReference type="GO" id="GO:0043139">
    <property type="term" value="F:5'-3' DNA helicase activity"/>
    <property type="evidence" value="ECO:0007669"/>
    <property type="project" value="UniProtKB-EC"/>
</dbReference>
<keyword evidence="1" id="KW-0378">Hydrolase</keyword>
<keyword evidence="1" id="KW-0234">DNA repair</keyword>
<dbReference type="Proteomes" id="UP001454036">
    <property type="component" value="Unassembled WGS sequence"/>
</dbReference>
<evidence type="ECO:0000256" key="1">
    <source>
        <dbReference type="RuleBase" id="RU363044"/>
    </source>
</evidence>
<keyword evidence="1" id="KW-0227">DNA damage</keyword>
<evidence type="ECO:0000259" key="2">
    <source>
        <dbReference type="Pfam" id="PF05970"/>
    </source>
</evidence>
<dbReference type="GO" id="GO:0000723">
    <property type="term" value="P:telomere maintenance"/>
    <property type="evidence" value="ECO:0007669"/>
    <property type="project" value="InterPro"/>
</dbReference>
<organism evidence="3 4">
    <name type="scientific">Lithospermum erythrorhizon</name>
    <name type="common">Purple gromwell</name>
    <name type="synonym">Lithospermum officinale var. erythrorhizon</name>
    <dbReference type="NCBI Taxonomy" id="34254"/>
    <lineage>
        <taxon>Eukaryota</taxon>
        <taxon>Viridiplantae</taxon>
        <taxon>Streptophyta</taxon>
        <taxon>Embryophyta</taxon>
        <taxon>Tracheophyta</taxon>
        <taxon>Spermatophyta</taxon>
        <taxon>Magnoliopsida</taxon>
        <taxon>eudicotyledons</taxon>
        <taxon>Gunneridae</taxon>
        <taxon>Pentapetalae</taxon>
        <taxon>asterids</taxon>
        <taxon>lamiids</taxon>
        <taxon>Boraginales</taxon>
        <taxon>Boraginaceae</taxon>
        <taxon>Boraginoideae</taxon>
        <taxon>Lithospermeae</taxon>
        <taxon>Lithospermum</taxon>
    </lineage>
</organism>
<keyword evidence="1" id="KW-0347">Helicase</keyword>
<dbReference type="PANTHER" id="PTHR10492">
    <property type="match status" value="1"/>
</dbReference>
<comment type="caution">
    <text evidence="3">The sequence shown here is derived from an EMBL/GenBank/DDBJ whole genome shotgun (WGS) entry which is preliminary data.</text>
</comment>
<dbReference type="GO" id="GO:0016787">
    <property type="term" value="F:hydrolase activity"/>
    <property type="evidence" value="ECO:0007669"/>
    <property type="project" value="UniProtKB-KW"/>
</dbReference>
<dbReference type="InterPro" id="IPR010285">
    <property type="entry name" value="DNA_helicase_pif1-like_DEAD"/>
</dbReference>
<evidence type="ECO:0000313" key="3">
    <source>
        <dbReference type="EMBL" id="GAA0152345.1"/>
    </source>
</evidence>
<dbReference type="GO" id="GO:0005524">
    <property type="term" value="F:ATP binding"/>
    <property type="evidence" value="ECO:0007669"/>
    <property type="project" value="UniProtKB-KW"/>
</dbReference>